<keyword evidence="3" id="KW-1185">Reference proteome</keyword>
<dbReference type="KEGG" id="hlr:HALLA_09425"/>
<dbReference type="eggNOG" id="arCOG12004">
    <property type="taxonomic scope" value="Archaea"/>
</dbReference>
<dbReference type="Proteomes" id="UP000019024">
    <property type="component" value="Chromosome"/>
</dbReference>
<accession>W0JP28</accession>
<dbReference type="OrthoDB" id="185327at2157"/>
<organism evidence="1 3">
    <name type="scientific">Halostagnicola larsenii XH-48</name>
    <dbReference type="NCBI Taxonomy" id="797299"/>
    <lineage>
        <taxon>Archaea</taxon>
        <taxon>Methanobacteriati</taxon>
        <taxon>Methanobacteriota</taxon>
        <taxon>Stenosarchaea group</taxon>
        <taxon>Halobacteria</taxon>
        <taxon>Halobacteriales</taxon>
        <taxon>Natrialbaceae</taxon>
        <taxon>Halostagnicola</taxon>
    </lineage>
</organism>
<dbReference type="GeneID" id="25144718"/>
<dbReference type="RefSeq" id="WP_049952261.1">
    <property type="nucleotide sequence ID" value="NZ_CP007055.1"/>
</dbReference>
<dbReference type="HOGENOM" id="CLU_1665549_0_0_2"/>
<evidence type="ECO:0000313" key="3">
    <source>
        <dbReference type="Proteomes" id="UP000019024"/>
    </source>
</evidence>
<protein>
    <submittedName>
        <fullName evidence="1">Uncharacterized protein</fullName>
    </submittedName>
</protein>
<dbReference type="EMBL" id="CP007055">
    <property type="protein sequence ID" value="AHF99056.1"/>
    <property type="molecule type" value="Genomic_DNA"/>
</dbReference>
<proteinExistence type="predicted"/>
<evidence type="ECO:0000313" key="1">
    <source>
        <dbReference type="EMBL" id="AHF99056.1"/>
    </source>
</evidence>
<dbReference type="EMBL" id="CP007055">
    <property type="protein sequence ID" value="AHF99069.1"/>
    <property type="molecule type" value="Genomic_DNA"/>
</dbReference>
<name>W0JP28_9EURY</name>
<reference evidence="1 3" key="1">
    <citation type="submission" date="2014-01" db="EMBL/GenBank/DDBJ databases">
        <authorList>
            <consortium name="DOE Joint Genome Institute"/>
            <person name="Anderson I."/>
            <person name="Huntemann M."/>
            <person name="Han J."/>
            <person name="Chen A."/>
            <person name="Kyrpides N."/>
            <person name="Mavromatis K."/>
            <person name="Markowitz V."/>
            <person name="Palaniappan K."/>
            <person name="Ivanova N."/>
            <person name="Schaumberg A."/>
            <person name="Pati A."/>
            <person name="Liolios K."/>
            <person name="Nordberg H.P."/>
            <person name="Cantor M.N."/>
            <person name="Hua S.X."/>
            <person name="Woyke T."/>
        </authorList>
    </citation>
    <scope>NUCLEOTIDE SEQUENCE [LARGE SCALE GENOMIC DNA]</scope>
    <source>
        <strain evidence="1 3">XH-48</strain>
    </source>
</reference>
<gene>
    <name evidence="1" type="ORF">HALLA_09425</name>
    <name evidence="2" type="ORF">HALLA_09590</name>
</gene>
<dbReference type="KEGG" id="hlr:HALLA_09590"/>
<sequence>MSEPPSAIPFGNTNTAVDHLLDPYFPQRSGDLLYQLFEDETQSLLAAILMEMQIENRGDAGFPSEDRPDQQEANYFVTEQPLAVDTHDESEGILNWGFPATQVTLWGFDQPIYVSFRQSGDNRKIPLEEENAPFTVAPEGGLDASAMSVRKRSEDDEDTQILVMAMD</sequence>
<evidence type="ECO:0000313" key="2">
    <source>
        <dbReference type="EMBL" id="AHF99069.1"/>
    </source>
</evidence>
<dbReference type="STRING" id="797299.HALLA_09425"/>
<dbReference type="AlphaFoldDB" id="W0JP28"/>